<gene>
    <name evidence="1" type="ORF">ACFO3F_07420</name>
</gene>
<organism evidence="1 2">
    <name type="scientific">Georgenia faecalis</name>
    <dbReference type="NCBI Taxonomy" id="2483799"/>
    <lineage>
        <taxon>Bacteria</taxon>
        <taxon>Bacillati</taxon>
        <taxon>Actinomycetota</taxon>
        <taxon>Actinomycetes</taxon>
        <taxon>Micrococcales</taxon>
        <taxon>Bogoriellaceae</taxon>
        <taxon>Georgenia</taxon>
    </lineage>
</organism>
<dbReference type="Proteomes" id="UP001595955">
    <property type="component" value="Unassembled WGS sequence"/>
</dbReference>
<comment type="caution">
    <text evidence="1">The sequence shown here is derived from an EMBL/GenBank/DDBJ whole genome shotgun (WGS) entry which is preliminary data.</text>
</comment>
<proteinExistence type="predicted"/>
<keyword evidence="2" id="KW-1185">Reference proteome</keyword>
<sequence length="171" mass="19067">MPAVPEHLDGHLLGLYLGDHLAGAAGGINRFERLAKTWDDRPFGKDFAMLATEVGEEARLLRETIDLLGVAPRRPRQLAAMLGERAARLVAHGRPFQRSPMGLLLEIEVMRGAVMAKRGLWQTLSDLSDDLDLPGDAYDTLVERSDEQVQVLDRVHAEVRTRAFRVPPARR</sequence>
<reference evidence="2" key="1">
    <citation type="journal article" date="2019" name="Int. J. Syst. Evol. Microbiol.">
        <title>The Global Catalogue of Microorganisms (GCM) 10K type strain sequencing project: providing services to taxonomists for standard genome sequencing and annotation.</title>
        <authorList>
            <consortium name="The Broad Institute Genomics Platform"/>
            <consortium name="The Broad Institute Genome Sequencing Center for Infectious Disease"/>
            <person name="Wu L."/>
            <person name="Ma J."/>
        </authorList>
    </citation>
    <scope>NUCLEOTIDE SEQUENCE [LARGE SCALE GENOMIC DNA]</scope>
    <source>
        <strain evidence="2">JCM 3369</strain>
    </source>
</reference>
<accession>A0ABV9D8I9</accession>
<evidence type="ECO:0000313" key="2">
    <source>
        <dbReference type="Proteomes" id="UP001595955"/>
    </source>
</evidence>
<protein>
    <submittedName>
        <fullName evidence="1">Uncharacterized protein</fullName>
    </submittedName>
</protein>
<name>A0ABV9D8I9_9MICO</name>
<evidence type="ECO:0000313" key="1">
    <source>
        <dbReference type="EMBL" id="MFC4555074.1"/>
    </source>
</evidence>
<dbReference type="EMBL" id="JBHSGF010000004">
    <property type="protein sequence ID" value="MFC4555074.1"/>
    <property type="molecule type" value="Genomic_DNA"/>
</dbReference>
<dbReference type="RefSeq" id="WP_127572133.1">
    <property type="nucleotide sequence ID" value="NZ_CP033325.1"/>
</dbReference>